<sequence>MFLQSVAQFLRFIKQSQSTLKSF</sequence>
<proteinExistence type="predicted"/>
<organism evidence="1">
    <name type="scientific">Anguilla anguilla</name>
    <name type="common">European freshwater eel</name>
    <name type="synonym">Muraena anguilla</name>
    <dbReference type="NCBI Taxonomy" id="7936"/>
    <lineage>
        <taxon>Eukaryota</taxon>
        <taxon>Metazoa</taxon>
        <taxon>Chordata</taxon>
        <taxon>Craniata</taxon>
        <taxon>Vertebrata</taxon>
        <taxon>Euteleostomi</taxon>
        <taxon>Actinopterygii</taxon>
        <taxon>Neopterygii</taxon>
        <taxon>Teleostei</taxon>
        <taxon>Anguilliformes</taxon>
        <taxon>Anguillidae</taxon>
        <taxon>Anguilla</taxon>
    </lineage>
</organism>
<protein>
    <submittedName>
        <fullName evidence="1">Uncharacterized protein</fullName>
    </submittedName>
</protein>
<name>A0A0E9XVZ1_ANGAN</name>
<evidence type="ECO:0000313" key="1">
    <source>
        <dbReference type="EMBL" id="JAI06815.1"/>
    </source>
</evidence>
<dbReference type="EMBL" id="GBXM01001763">
    <property type="protein sequence ID" value="JAI06815.1"/>
    <property type="molecule type" value="Transcribed_RNA"/>
</dbReference>
<dbReference type="AlphaFoldDB" id="A0A0E9XVZ1"/>
<reference evidence="1" key="1">
    <citation type="submission" date="2014-11" db="EMBL/GenBank/DDBJ databases">
        <authorList>
            <person name="Amaro Gonzalez C."/>
        </authorList>
    </citation>
    <scope>NUCLEOTIDE SEQUENCE</scope>
</reference>
<accession>A0A0E9XVZ1</accession>
<reference evidence="1" key="2">
    <citation type="journal article" date="2015" name="Fish Shellfish Immunol.">
        <title>Early steps in the European eel (Anguilla anguilla)-Vibrio vulnificus interaction in the gills: Role of the RtxA13 toxin.</title>
        <authorList>
            <person name="Callol A."/>
            <person name="Pajuelo D."/>
            <person name="Ebbesson L."/>
            <person name="Teles M."/>
            <person name="MacKenzie S."/>
            <person name="Amaro C."/>
        </authorList>
    </citation>
    <scope>NUCLEOTIDE SEQUENCE</scope>
</reference>